<dbReference type="Proteomes" id="UP000640531">
    <property type="component" value="Unassembled WGS sequence"/>
</dbReference>
<comment type="caution">
    <text evidence="1">The sequence shown here is derived from an EMBL/GenBank/DDBJ whole genome shotgun (WGS) entry which is preliminary data.</text>
</comment>
<keyword evidence="2" id="KW-1185">Reference proteome</keyword>
<gene>
    <name evidence="1" type="ORF">H6G59_01325</name>
</gene>
<organism evidence="1 2">
    <name type="scientific">Anabaena lutea FACHB-196</name>
    <dbReference type="NCBI Taxonomy" id="2692881"/>
    <lineage>
        <taxon>Bacteria</taxon>
        <taxon>Bacillati</taxon>
        <taxon>Cyanobacteriota</taxon>
        <taxon>Cyanophyceae</taxon>
        <taxon>Nostocales</taxon>
        <taxon>Nostocaceae</taxon>
        <taxon>Anabaena</taxon>
    </lineage>
</organism>
<dbReference type="EMBL" id="JACJST010000001">
    <property type="protein sequence ID" value="MBD2566554.1"/>
    <property type="molecule type" value="Genomic_DNA"/>
</dbReference>
<evidence type="ECO:0000313" key="1">
    <source>
        <dbReference type="EMBL" id="MBD2566554.1"/>
    </source>
</evidence>
<sequence>MSIGIPLLGWGIDGLTEFLANPVNELSLPVERISLEMIYCGLYHFSVAHQKGLTDHPINCFAAADYQDLRVVKLNRSD</sequence>
<reference evidence="1 2" key="1">
    <citation type="journal article" date="2020" name="ISME J.">
        <title>Comparative genomics reveals insights into cyanobacterial evolution and habitat adaptation.</title>
        <authorList>
            <person name="Chen M.Y."/>
            <person name="Teng W.K."/>
            <person name="Zhao L."/>
            <person name="Hu C.X."/>
            <person name="Zhou Y.K."/>
            <person name="Han B.P."/>
            <person name="Song L.R."/>
            <person name="Shu W.S."/>
        </authorList>
    </citation>
    <scope>NUCLEOTIDE SEQUENCE [LARGE SCALE GENOMIC DNA]</scope>
    <source>
        <strain evidence="1 2">FACHB-196</strain>
    </source>
</reference>
<protein>
    <submittedName>
        <fullName evidence="1">Uncharacterized protein</fullName>
    </submittedName>
</protein>
<proteinExistence type="predicted"/>
<evidence type="ECO:0000313" key="2">
    <source>
        <dbReference type="Proteomes" id="UP000640531"/>
    </source>
</evidence>
<name>A0ABR8F9D3_9NOST</name>
<accession>A0ABR8F9D3</accession>